<gene>
    <name evidence="1" type="ORF">ACFO5W_14055</name>
</gene>
<keyword evidence="2" id="KW-1185">Reference proteome</keyword>
<dbReference type="RefSeq" id="WP_266151737.1">
    <property type="nucleotide sequence ID" value="NZ_CP064028.1"/>
</dbReference>
<dbReference type="Proteomes" id="UP001595961">
    <property type="component" value="Unassembled WGS sequence"/>
</dbReference>
<organism evidence="1 2">
    <name type="scientific">Dyella halodurans</name>
    <dbReference type="NCBI Taxonomy" id="1920171"/>
    <lineage>
        <taxon>Bacteria</taxon>
        <taxon>Pseudomonadati</taxon>
        <taxon>Pseudomonadota</taxon>
        <taxon>Gammaproteobacteria</taxon>
        <taxon>Lysobacterales</taxon>
        <taxon>Rhodanobacteraceae</taxon>
        <taxon>Dyella</taxon>
    </lineage>
</organism>
<reference evidence="2" key="1">
    <citation type="journal article" date="2019" name="Int. J. Syst. Evol. Microbiol.">
        <title>The Global Catalogue of Microorganisms (GCM) 10K type strain sequencing project: providing services to taxonomists for standard genome sequencing and annotation.</title>
        <authorList>
            <consortium name="The Broad Institute Genomics Platform"/>
            <consortium name="The Broad Institute Genome Sequencing Center for Infectious Disease"/>
            <person name="Wu L."/>
            <person name="Ma J."/>
        </authorList>
    </citation>
    <scope>NUCLEOTIDE SEQUENCE [LARGE SCALE GENOMIC DNA]</scope>
    <source>
        <strain evidence="2">CCM 4481</strain>
    </source>
</reference>
<dbReference type="EMBL" id="JBHSGA010000017">
    <property type="protein sequence ID" value="MFC4527762.1"/>
    <property type="molecule type" value="Genomic_DNA"/>
</dbReference>
<comment type="caution">
    <text evidence="1">The sequence shown here is derived from an EMBL/GenBank/DDBJ whole genome shotgun (WGS) entry which is preliminary data.</text>
</comment>
<evidence type="ECO:0000313" key="1">
    <source>
        <dbReference type="EMBL" id="MFC4527762.1"/>
    </source>
</evidence>
<sequence>MYIQKFIKGISGEDPRGLSWPDARQWLDDDIGIQSNWLRNVKFGVFQPSDVVAELTEQHLDRHLHDYDNFGHQSAFISLASGCIERDALLSANFMYSAKDTALDFATHAFEHPGTLFYGWVIVGLNPAVELSAVAEAVRDLNVYHRWSRYQLEGEITAKVYIPANQIERIEWWDPAEDRTAPTDVYENPHYTPPSAITNMREYF</sequence>
<dbReference type="Gene3D" id="3.90.210.10">
    <property type="entry name" value="Heat-Labile Enterotoxin, subunit A"/>
    <property type="match status" value="1"/>
</dbReference>
<protein>
    <submittedName>
        <fullName evidence="1">Uncharacterized protein</fullName>
    </submittedName>
</protein>
<accession>A0ABV9C4R7</accession>
<evidence type="ECO:0000313" key="2">
    <source>
        <dbReference type="Proteomes" id="UP001595961"/>
    </source>
</evidence>
<name>A0ABV9C4R7_9GAMM</name>
<proteinExistence type="predicted"/>